<name>A0A6A4RM92_SCOMX</name>
<organism evidence="2 3">
    <name type="scientific">Scophthalmus maximus</name>
    <name type="common">Turbot</name>
    <name type="synonym">Psetta maxima</name>
    <dbReference type="NCBI Taxonomy" id="52904"/>
    <lineage>
        <taxon>Eukaryota</taxon>
        <taxon>Metazoa</taxon>
        <taxon>Chordata</taxon>
        <taxon>Craniata</taxon>
        <taxon>Vertebrata</taxon>
        <taxon>Euteleostomi</taxon>
        <taxon>Actinopterygii</taxon>
        <taxon>Neopterygii</taxon>
        <taxon>Teleostei</taxon>
        <taxon>Neoteleostei</taxon>
        <taxon>Acanthomorphata</taxon>
        <taxon>Carangaria</taxon>
        <taxon>Pleuronectiformes</taxon>
        <taxon>Pleuronectoidei</taxon>
        <taxon>Scophthalmidae</taxon>
        <taxon>Scophthalmus</taxon>
    </lineage>
</organism>
<sequence>MDNGRRIDTNNSTWQQKKNPVDGGTKAVTKQEYDLELGGKKVTNTRIPVSPICRLFIAFIKPPVALHFTVQNVM</sequence>
<feature type="compositionally biased region" description="Polar residues" evidence="1">
    <location>
        <begin position="9"/>
        <end position="18"/>
    </location>
</feature>
<evidence type="ECO:0000313" key="2">
    <source>
        <dbReference type="EMBL" id="KAF0023626.1"/>
    </source>
</evidence>
<dbReference type="EMBL" id="VEVO01000022">
    <property type="protein sequence ID" value="KAF0023626.1"/>
    <property type="molecule type" value="Genomic_DNA"/>
</dbReference>
<feature type="region of interest" description="Disordered" evidence="1">
    <location>
        <begin position="1"/>
        <end position="26"/>
    </location>
</feature>
<evidence type="ECO:0000313" key="3">
    <source>
        <dbReference type="Proteomes" id="UP000438429"/>
    </source>
</evidence>
<gene>
    <name evidence="2" type="ORF">F2P81_024256</name>
</gene>
<dbReference type="Proteomes" id="UP000438429">
    <property type="component" value="Unassembled WGS sequence"/>
</dbReference>
<accession>A0A6A4RM92</accession>
<dbReference type="AlphaFoldDB" id="A0A6A4RM92"/>
<reference evidence="2 3" key="1">
    <citation type="submission" date="2019-06" db="EMBL/GenBank/DDBJ databases">
        <title>Draft genomes of female and male turbot (Scophthalmus maximus).</title>
        <authorList>
            <person name="Xu H."/>
            <person name="Xu X.-W."/>
            <person name="Shao C."/>
            <person name="Chen S."/>
        </authorList>
    </citation>
    <scope>NUCLEOTIDE SEQUENCE [LARGE SCALE GENOMIC DNA]</scope>
    <source>
        <strain evidence="2">Ysfricsl-2016a</strain>
        <tissue evidence="2">Blood</tissue>
    </source>
</reference>
<evidence type="ECO:0000256" key="1">
    <source>
        <dbReference type="SAM" id="MobiDB-lite"/>
    </source>
</evidence>
<proteinExistence type="predicted"/>
<protein>
    <submittedName>
        <fullName evidence="2">Uncharacterized protein</fullName>
    </submittedName>
</protein>
<comment type="caution">
    <text evidence="2">The sequence shown here is derived from an EMBL/GenBank/DDBJ whole genome shotgun (WGS) entry which is preliminary data.</text>
</comment>